<dbReference type="InParanoid" id="A0A1Y2GT76"/>
<sequence>MFASLVGLIHQPSIAIRVPNDDSTFNPKEYPSLSFIATGKVQGKIRLIHGTEDDSNLAMISTRIWVTKENDKDEVAIKLSFDNKTHVFTLEGPTRFGSFNIYHETTIQIPRSFQHLGSLRLKAPNTSFSAEGLDHLLWTSVQTELSNAAIALQYLAAADSIALRTSNSSISGVFSAGHIDLTTSNGSISAKLRVEDAQDGRQSIVMTKTSNASIHLHVDATTTRQGIWMENTTKNGKIVIGTLLGPSEKSSNISTTTSNSKIEFNLDASQTGQALEVTNKTSNASILSSIMVPPSQFVKCLAQSADGSVTVNLTDDFKGWFDLETSNSSTTVEGSHLMFETEKKNTKRGYHDQGESQVKLLTSNSSAKLNFYSAGASLAADVLAKHEYL</sequence>
<dbReference type="OrthoDB" id="5570013at2759"/>
<protein>
    <submittedName>
        <fullName evidence="1">Uncharacterized protein</fullName>
    </submittedName>
</protein>
<dbReference type="RefSeq" id="XP_021883255.1">
    <property type="nucleotide sequence ID" value="XM_022023481.1"/>
</dbReference>
<keyword evidence="2" id="KW-1185">Reference proteome</keyword>
<dbReference type="EMBL" id="MCFF01000010">
    <property type="protein sequence ID" value="ORZ22701.1"/>
    <property type="molecule type" value="Genomic_DNA"/>
</dbReference>
<accession>A0A1Y2GT76</accession>
<evidence type="ECO:0000313" key="1">
    <source>
        <dbReference type="EMBL" id="ORZ22701.1"/>
    </source>
</evidence>
<organism evidence="1 2">
    <name type="scientific">Lobosporangium transversale</name>
    <dbReference type="NCBI Taxonomy" id="64571"/>
    <lineage>
        <taxon>Eukaryota</taxon>
        <taxon>Fungi</taxon>
        <taxon>Fungi incertae sedis</taxon>
        <taxon>Mucoromycota</taxon>
        <taxon>Mortierellomycotina</taxon>
        <taxon>Mortierellomycetes</taxon>
        <taxon>Mortierellales</taxon>
        <taxon>Mortierellaceae</taxon>
        <taxon>Lobosporangium</taxon>
    </lineage>
</organism>
<evidence type="ECO:0000313" key="2">
    <source>
        <dbReference type="Proteomes" id="UP000193648"/>
    </source>
</evidence>
<dbReference type="GeneID" id="33565325"/>
<dbReference type="STRING" id="64571.A0A1Y2GT76"/>
<comment type="caution">
    <text evidence="1">The sequence shown here is derived from an EMBL/GenBank/DDBJ whole genome shotgun (WGS) entry which is preliminary data.</text>
</comment>
<gene>
    <name evidence="1" type="ORF">BCR41DRAFT_349498</name>
</gene>
<dbReference type="AlphaFoldDB" id="A0A1Y2GT76"/>
<proteinExistence type="predicted"/>
<name>A0A1Y2GT76_9FUNG</name>
<dbReference type="Proteomes" id="UP000193648">
    <property type="component" value="Unassembled WGS sequence"/>
</dbReference>
<reference evidence="1 2" key="1">
    <citation type="submission" date="2016-07" db="EMBL/GenBank/DDBJ databases">
        <title>Pervasive Adenine N6-methylation of Active Genes in Fungi.</title>
        <authorList>
            <consortium name="DOE Joint Genome Institute"/>
            <person name="Mondo S.J."/>
            <person name="Dannebaum R.O."/>
            <person name="Kuo R.C."/>
            <person name="Labutti K."/>
            <person name="Haridas S."/>
            <person name="Kuo A."/>
            <person name="Salamov A."/>
            <person name="Ahrendt S.R."/>
            <person name="Lipzen A."/>
            <person name="Sullivan W."/>
            <person name="Andreopoulos W.B."/>
            <person name="Clum A."/>
            <person name="Lindquist E."/>
            <person name="Daum C."/>
            <person name="Ramamoorthy G.K."/>
            <person name="Gryganskyi A."/>
            <person name="Culley D."/>
            <person name="Magnuson J.K."/>
            <person name="James T.Y."/>
            <person name="O'Malley M.A."/>
            <person name="Stajich J.E."/>
            <person name="Spatafora J.W."/>
            <person name="Visel A."/>
            <person name="Grigoriev I.V."/>
        </authorList>
    </citation>
    <scope>NUCLEOTIDE SEQUENCE [LARGE SCALE GENOMIC DNA]</scope>
    <source>
        <strain evidence="1 2">NRRL 3116</strain>
    </source>
</reference>